<dbReference type="SUPFAM" id="SSF103088">
    <property type="entry name" value="OmpA-like"/>
    <property type="match status" value="1"/>
</dbReference>
<evidence type="ECO:0000313" key="4">
    <source>
        <dbReference type="EMBL" id="VYU54863.1"/>
    </source>
</evidence>
<keyword evidence="1 2" id="KW-0472">Membrane</keyword>
<dbReference type="CDD" id="cd07185">
    <property type="entry name" value="OmpA_C-like"/>
    <property type="match status" value="1"/>
</dbReference>
<dbReference type="InterPro" id="IPR036737">
    <property type="entry name" value="OmpA-like_sf"/>
</dbReference>
<organism evidence="4">
    <name type="scientific">Parabacteroides distasonis</name>
    <dbReference type="NCBI Taxonomy" id="823"/>
    <lineage>
        <taxon>Bacteria</taxon>
        <taxon>Pseudomonadati</taxon>
        <taxon>Bacteroidota</taxon>
        <taxon>Bacteroidia</taxon>
        <taxon>Bacteroidales</taxon>
        <taxon>Tannerellaceae</taxon>
        <taxon>Parabacteroides</taxon>
    </lineage>
</organism>
<dbReference type="PANTHER" id="PTHR30329">
    <property type="entry name" value="STATOR ELEMENT OF FLAGELLAR MOTOR COMPLEX"/>
    <property type="match status" value="1"/>
</dbReference>
<sequence>MAKTNVWISVSDLMTGLMVIFLFVAIAYISRVQKNQSVLTDYVETKNELHNKLVKEFAGDTLKWQMAIGKDLTMKFKEPTVLFATGSSELTPRFKEILDEFLPRYFSILLNDSLRSNIQEIRIEGHTDDVPMPIYDADPYIANVKLSQERALSVLKYFRSMSQFTKYSDNQKRLLEYWFTANGLSYGKALDADGDFIIRSNKPIDRAFSRRVEFRIVTSGDEILENFVKENTK</sequence>
<keyword evidence="2" id="KW-1133">Transmembrane helix</keyword>
<evidence type="ECO:0000256" key="2">
    <source>
        <dbReference type="SAM" id="Phobius"/>
    </source>
</evidence>
<dbReference type="EMBL" id="CACRUW010000018">
    <property type="protein sequence ID" value="VYU54863.1"/>
    <property type="molecule type" value="Genomic_DNA"/>
</dbReference>
<name>A0A6N3FTT5_PARDI</name>
<dbReference type="PROSITE" id="PS51123">
    <property type="entry name" value="OMPA_2"/>
    <property type="match status" value="1"/>
</dbReference>
<gene>
    <name evidence="4" type="ORF">PDLFYP31_03027</name>
</gene>
<evidence type="ECO:0000259" key="3">
    <source>
        <dbReference type="PROSITE" id="PS51123"/>
    </source>
</evidence>
<evidence type="ECO:0000256" key="1">
    <source>
        <dbReference type="PROSITE-ProRule" id="PRU00473"/>
    </source>
</evidence>
<feature type="transmembrane region" description="Helical" evidence="2">
    <location>
        <begin position="6"/>
        <end position="29"/>
    </location>
</feature>
<protein>
    <recommendedName>
        <fullName evidence="3">OmpA-like domain-containing protein</fullName>
    </recommendedName>
</protein>
<dbReference type="PANTHER" id="PTHR30329:SF21">
    <property type="entry name" value="LIPOPROTEIN YIAD-RELATED"/>
    <property type="match status" value="1"/>
</dbReference>
<dbReference type="Gene3D" id="3.30.1330.60">
    <property type="entry name" value="OmpA-like domain"/>
    <property type="match status" value="1"/>
</dbReference>
<dbReference type="AlphaFoldDB" id="A0A6N3FTT5"/>
<dbReference type="Pfam" id="PF00691">
    <property type="entry name" value="OmpA"/>
    <property type="match status" value="1"/>
</dbReference>
<accession>A0A6N3FTT5</accession>
<keyword evidence="2" id="KW-0812">Transmembrane</keyword>
<dbReference type="GO" id="GO:0016020">
    <property type="term" value="C:membrane"/>
    <property type="evidence" value="ECO:0007669"/>
    <property type="project" value="UniProtKB-UniRule"/>
</dbReference>
<feature type="domain" description="OmpA-like" evidence="3">
    <location>
        <begin position="70"/>
        <end position="220"/>
    </location>
</feature>
<proteinExistence type="predicted"/>
<dbReference type="InterPro" id="IPR050330">
    <property type="entry name" value="Bact_OuterMem_StrucFunc"/>
</dbReference>
<dbReference type="InterPro" id="IPR006665">
    <property type="entry name" value="OmpA-like"/>
</dbReference>
<reference evidence="4" key="1">
    <citation type="submission" date="2019-11" db="EMBL/GenBank/DDBJ databases">
        <authorList>
            <person name="Feng L."/>
        </authorList>
    </citation>
    <scope>NUCLEOTIDE SEQUENCE</scope>
    <source>
        <strain evidence="4">PdistasonisLFYP31</strain>
    </source>
</reference>
<dbReference type="RefSeq" id="WP_156682614.1">
    <property type="nucleotide sequence ID" value="NZ_CACRUW010000018.1"/>
</dbReference>